<organism evidence="2 3">
    <name type="scientific">Trichoglossum hirsutum</name>
    <dbReference type="NCBI Taxonomy" id="265104"/>
    <lineage>
        <taxon>Eukaryota</taxon>
        <taxon>Fungi</taxon>
        <taxon>Dikarya</taxon>
        <taxon>Ascomycota</taxon>
        <taxon>Pezizomycotina</taxon>
        <taxon>Geoglossomycetes</taxon>
        <taxon>Geoglossales</taxon>
        <taxon>Geoglossaceae</taxon>
        <taxon>Trichoglossum</taxon>
    </lineage>
</organism>
<feature type="compositionally biased region" description="Low complexity" evidence="1">
    <location>
        <begin position="79"/>
        <end position="93"/>
    </location>
</feature>
<gene>
    <name evidence="2" type="ORF">GP486_004280</name>
</gene>
<feature type="region of interest" description="Disordered" evidence="1">
    <location>
        <begin position="74"/>
        <end position="93"/>
    </location>
</feature>
<accession>A0A9P8LBI3</accession>
<feature type="compositionally biased region" description="Acidic residues" evidence="1">
    <location>
        <begin position="21"/>
        <end position="32"/>
    </location>
</feature>
<dbReference type="AlphaFoldDB" id="A0A9P8LBI3"/>
<evidence type="ECO:0000256" key="1">
    <source>
        <dbReference type="SAM" id="MobiDB-lite"/>
    </source>
</evidence>
<feature type="region of interest" description="Disordered" evidence="1">
    <location>
        <begin position="1"/>
        <end position="47"/>
    </location>
</feature>
<reference evidence="2" key="1">
    <citation type="submission" date="2021-03" db="EMBL/GenBank/DDBJ databases">
        <title>Comparative genomics and phylogenomic investigation of the class Geoglossomycetes provide insights into ecological specialization and systematics.</title>
        <authorList>
            <person name="Melie T."/>
            <person name="Pirro S."/>
            <person name="Miller A.N."/>
            <person name="Quandt A."/>
        </authorList>
    </citation>
    <scope>NUCLEOTIDE SEQUENCE</scope>
    <source>
        <strain evidence="2">CAQ_001_2017</strain>
    </source>
</reference>
<evidence type="ECO:0000313" key="2">
    <source>
        <dbReference type="EMBL" id="KAH0559184.1"/>
    </source>
</evidence>
<dbReference type="EMBL" id="JAGHQM010000655">
    <property type="protein sequence ID" value="KAH0559184.1"/>
    <property type="molecule type" value="Genomic_DNA"/>
</dbReference>
<name>A0A9P8LBI3_9PEZI</name>
<proteinExistence type="predicted"/>
<protein>
    <submittedName>
        <fullName evidence="2">Uncharacterized protein</fullName>
    </submittedName>
</protein>
<evidence type="ECO:0000313" key="3">
    <source>
        <dbReference type="Proteomes" id="UP000750711"/>
    </source>
</evidence>
<comment type="caution">
    <text evidence="2">The sequence shown here is derived from an EMBL/GenBank/DDBJ whole genome shotgun (WGS) entry which is preliminary data.</text>
</comment>
<dbReference type="Proteomes" id="UP000750711">
    <property type="component" value="Unassembled WGS sequence"/>
</dbReference>
<sequence>MEKTTLTKHARRTHCIRNDNDMTDDDGSDSESDPQVMEQPSQRTGWARSRHAIARAYMQNGIPMSRAQSLQNLKSDMVSPHSPQTSRSLSSRNSFSADTFGYVTAPIMQAQNSAQSFASNNPPTPQSPIYLPEHPHDNISPMGATPQTLGGDFQPAQRGPHHSVTQAEMDALKIVCSTPAKPQQLIAPNLQNSPSSLSTCSSATSNSCHSQEYFYRNAQQAPVANYQLQSNQLDPNTMIQYQQLPVSMSTGPNQIQAIPPGPDQGMWYDAMPYQQPVMVAPSQAVGQPRLFPTYGNAYPVQPEWMVKTEQDTSMMLPSPRSALY</sequence>
<keyword evidence="3" id="KW-1185">Reference proteome</keyword>
<feature type="compositionally biased region" description="Basic residues" evidence="1">
    <location>
        <begin position="1"/>
        <end position="15"/>
    </location>
</feature>